<evidence type="ECO:0000313" key="2">
    <source>
        <dbReference type="EMBL" id="MDU8994525.1"/>
    </source>
</evidence>
<accession>A0ABU3UKS1</accession>
<gene>
    <name evidence="2" type="ORF">PU648_19715</name>
</gene>
<feature type="domain" description="TIR" evidence="1">
    <location>
        <begin position="3"/>
        <end position="111"/>
    </location>
</feature>
<dbReference type="SUPFAM" id="SSF52200">
    <property type="entry name" value="Toll/Interleukin receptor TIR domain"/>
    <property type="match status" value="1"/>
</dbReference>
<comment type="caution">
    <text evidence="2">The sequence shown here is derived from an EMBL/GenBank/DDBJ whole genome shotgun (WGS) entry which is preliminary data.</text>
</comment>
<dbReference type="Pfam" id="PF13676">
    <property type="entry name" value="TIR_2"/>
    <property type="match status" value="1"/>
</dbReference>
<evidence type="ECO:0000259" key="1">
    <source>
        <dbReference type="Pfam" id="PF13676"/>
    </source>
</evidence>
<sequence length="307" mass="34497">MQVFISWSGDASKRCAEALREWLPFINQEIAPFVSSQDISKGERGLNAIATQLQECSFGIVCVTRDNQSAPWINFESGAISRVLGENSLAPFLLDMPIKDLTGPLTQFQATESSSQEDVWAMVKSINDKCENIVEHERLRTTFDKFRGDLENKLQEIRDQQPKSQLPERDTSEILNELVGLVREQSVRLGGLEKRVSTLSTSPQFTINEPREMHISSTRGDFLSSESAHEIQQRAMTAVRRIEEMLGPDAVLQIAVGKYSTDITLSERAAKKVRGFEATLADVAIRYRTAISLRMEDGTELYSHPPF</sequence>
<name>A0ABU3UKS1_9ACTN</name>
<dbReference type="InterPro" id="IPR000157">
    <property type="entry name" value="TIR_dom"/>
</dbReference>
<dbReference type="InterPro" id="IPR035897">
    <property type="entry name" value="Toll_tir_struct_dom_sf"/>
</dbReference>
<dbReference type="Proteomes" id="UP001257627">
    <property type="component" value="Unassembled WGS sequence"/>
</dbReference>
<reference evidence="2 3" key="1">
    <citation type="submission" date="2023-02" db="EMBL/GenBank/DDBJ databases">
        <authorList>
            <person name="Maleckis M."/>
        </authorList>
    </citation>
    <scope>NUCLEOTIDE SEQUENCE [LARGE SCALE GENOMIC DNA]</scope>
    <source>
        <strain evidence="2 3">P8-A2</strain>
    </source>
</reference>
<dbReference type="Gene3D" id="3.40.50.10140">
    <property type="entry name" value="Toll/interleukin-1 receptor homology (TIR) domain"/>
    <property type="match status" value="1"/>
</dbReference>
<protein>
    <submittedName>
        <fullName evidence="2">TIR domain-containing protein</fullName>
    </submittedName>
</protein>
<dbReference type="EMBL" id="JARAKF010000001">
    <property type="protein sequence ID" value="MDU8994525.1"/>
    <property type="molecule type" value="Genomic_DNA"/>
</dbReference>
<organism evidence="2 3">
    <name type="scientific">Streptomyces mirabilis</name>
    <dbReference type="NCBI Taxonomy" id="68239"/>
    <lineage>
        <taxon>Bacteria</taxon>
        <taxon>Bacillati</taxon>
        <taxon>Actinomycetota</taxon>
        <taxon>Actinomycetes</taxon>
        <taxon>Kitasatosporales</taxon>
        <taxon>Streptomycetaceae</taxon>
        <taxon>Streptomyces</taxon>
    </lineage>
</organism>
<dbReference type="RefSeq" id="WP_316732932.1">
    <property type="nucleotide sequence ID" value="NZ_JARAKF010000001.1"/>
</dbReference>
<keyword evidence="3" id="KW-1185">Reference proteome</keyword>
<evidence type="ECO:0000313" key="3">
    <source>
        <dbReference type="Proteomes" id="UP001257627"/>
    </source>
</evidence>
<proteinExistence type="predicted"/>